<keyword evidence="6" id="KW-0460">Magnesium</keyword>
<dbReference type="InterPro" id="IPR029060">
    <property type="entry name" value="PIN-like_dom_sf"/>
</dbReference>
<evidence type="ECO:0000256" key="5">
    <source>
        <dbReference type="ARBA" id="ARBA00022801"/>
    </source>
</evidence>
<gene>
    <name evidence="9" type="ORF">ACFQO7_36695</name>
</gene>
<evidence type="ECO:0000256" key="7">
    <source>
        <dbReference type="ARBA" id="ARBA00038093"/>
    </source>
</evidence>
<evidence type="ECO:0000256" key="6">
    <source>
        <dbReference type="ARBA" id="ARBA00022842"/>
    </source>
</evidence>
<keyword evidence="5" id="KW-0378">Hydrolase</keyword>
<dbReference type="PANTHER" id="PTHR33653:SF1">
    <property type="entry name" value="RIBONUCLEASE VAPC2"/>
    <property type="match status" value="1"/>
</dbReference>
<keyword evidence="3" id="KW-0540">Nuclease</keyword>
<dbReference type="RefSeq" id="WP_376810717.1">
    <property type="nucleotide sequence ID" value="NZ_JBHTAC010000074.1"/>
</dbReference>
<dbReference type="Gene3D" id="3.40.50.1010">
    <property type="entry name" value="5'-nuclease"/>
    <property type="match status" value="1"/>
</dbReference>
<evidence type="ECO:0000256" key="2">
    <source>
        <dbReference type="ARBA" id="ARBA00022649"/>
    </source>
</evidence>
<dbReference type="Proteomes" id="UP001596392">
    <property type="component" value="Unassembled WGS sequence"/>
</dbReference>
<evidence type="ECO:0000313" key="10">
    <source>
        <dbReference type="Proteomes" id="UP001596392"/>
    </source>
</evidence>
<sequence>MRRLSELSADDQLAVCVPAVLEILVAARNGRDWLQMRNALGLLPRVELSDPLAVIDLHGALTQRGWHRTPPVDVLVAATAAEHRLTVLHYDRDFERLTAASGGTHEWVIPAGSGH</sequence>
<dbReference type="PANTHER" id="PTHR33653">
    <property type="entry name" value="RIBONUCLEASE VAPC2"/>
    <property type="match status" value="1"/>
</dbReference>
<protein>
    <submittedName>
        <fullName evidence="9">PIN domain-containing protein</fullName>
    </submittedName>
</protein>
<evidence type="ECO:0000313" key="9">
    <source>
        <dbReference type="EMBL" id="MFC7248036.1"/>
    </source>
</evidence>
<evidence type="ECO:0000259" key="8">
    <source>
        <dbReference type="Pfam" id="PF01850"/>
    </source>
</evidence>
<feature type="domain" description="PIN" evidence="8">
    <location>
        <begin position="9"/>
        <end position="97"/>
    </location>
</feature>
<dbReference type="SUPFAM" id="SSF88723">
    <property type="entry name" value="PIN domain-like"/>
    <property type="match status" value="1"/>
</dbReference>
<accession>A0ABW2H7S7</accession>
<evidence type="ECO:0000256" key="4">
    <source>
        <dbReference type="ARBA" id="ARBA00022723"/>
    </source>
</evidence>
<dbReference type="InterPro" id="IPR002716">
    <property type="entry name" value="PIN_dom"/>
</dbReference>
<evidence type="ECO:0000256" key="3">
    <source>
        <dbReference type="ARBA" id="ARBA00022722"/>
    </source>
</evidence>
<evidence type="ECO:0000256" key="1">
    <source>
        <dbReference type="ARBA" id="ARBA00001946"/>
    </source>
</evidence>
<keyword evidence="2" id="KW-1277">Toxin-antitoxin system</keyword>
<organism evidence="9 10">
    <name type="scientific">Catellatospora aurea</name>
    <dbReference type="NCBI Taxonomy" id="1337874"/>
    <lineage>
        <taxon>Bacteria</taxon>
        <taxon>Bacillati</taxon>
        <taxon>Actinomycetota</taxon>
        <taxon>Actinomycetes</taxon>
        <taxon>Micromonosporales</taxon>
        <taxon>Micromonosporaceae</taxon>
        <taxon>Catellatospora</taxon>
    </lineage>
</organism>
<dbReference type="EMBL" id="JBHTAC010000074">
    <property type="protein sequence ID" value="MFC7248036.1"/>
    <property type="molecule type" value="Genomic_DNA"/>
</dbReference>
<keyword evidence="10" id="KW-1185">Reference proteome</keyword>
<keyword evidence="4" id="KW-0479">Metal-binding</keyword>
<comment type="similarity">
    <text evidence="7">Belongs to the PINc/VapC protein family.</text>
</comment>
<reference evidence="10" key="1">
    <citation type="journal article" date="2019" name="Int. J. Syst. Evol. Microbiol.">
        <title>The Global Catalogue of Microorganisms (GCM) 10K type strain sequencing project: providing services to taxonomists for standard genome sequencing and annotation.</title>
        <authorList>
            <consortium name="The Broad Institute Genomics Platform"/>
            <consortium name="The Broad Institute Genome Sequencing Center for Infectious Disease"/>
            <person name="Wu L."/>
            <person name="Ma J."/>
        </authorList>
    </citation>
    <scope>NUCLEOTIDE SEQUENCE [LARGE SCALE GENOMIC DNA]</scope>
    <source>
        <strain evidence="10">CGMCC 1.9106</strain>
    </source>
</reference>
<name>A0ABW2H7S7_9ACTN</name>
<dbReference type="InterPro" id="IPR050556">
    <property type="entry name" value="Type_II_TA_system_RNase"/>
</dbReference>
<proteinExistence type="inferred from homology"/>
<dbReference type="Pfam" id="PF01850">
    <property type="entry name" value="PIN"/>
    <property type="match status" value="1"/>
</dbReference>
<comment type="cofactor">
    <cofactor evidence="1">
        <name>Mg(2+)</name>
        <dbReference type="ChEBI" id="CHEBI:18420"/>
    </cofactor>
</comment>
<comment type="caution">
    <text evidence="9">The sequence shown here is derived from an EMBL/GenBank/DDBJ whole genome shotgun (WGS) entry which is preliminary data.</text>
</comment>